<protein>
    <submittedName>
        <fullName evidence="1">Uncharacterized protein</fullName>
    </submittedName>
</protein>
<name>A0ABP4U4V9_9ACTN</name>
<dbReference type="Proteomes" id="UP001500618">
    <property type="component" value="Unassembled WGS sequence"/>
</dbReference>
<comment type="caution">
    <text evidence="1">The sequence shown here is derived from an EMBL/GenBank/DDBJ whole genome shotgun (WGS) entry which is preliminary data.</text>
</comment>
<dbReference type="EMBL" id="BAAANY010000021">
    <property type="protein sequence ID" value="GAA1698548.1"/>
    <property type="molecule type" value="Genomic_DNA"/>
</dbReference>
<organism evidence="1 2">
    <name type="scientific">Fodinicola feengrottensis</name>
    <dbReference type="NCBI Taxonomy" id="435914"/>
    <lineage>
        <taxon>Bacteria</taxon>
        <taxon>Bacillati</taxon>
        <taxon>Actinomycetota</taxon>
        <taxon>Actinomycetes</taxon>
        <taxon>Mycobacteriales</taxon>
        <taxon>Fodinicola</taxon>
    </lineage>
</organism>
<evidence type="ECO:0000313" key="1">
    <source>
        <dbReference type="EMBL" id="GAA1698548.1"/>
    </source>
</evidence>
<accession>A0ABP4U4V9</accession>
<proteinExistence type="predicted"/>
<keyword evidence="2" id="KW-1185">Reference proteome</keyword>
<evidence type="ECO:0000313" key="2">
    <source>
        <dbReference type="Proteomes" id="UP001500618"/>
    </source>
</evidence>
<gene>
    <name evidence="1" type="ORF">GCM10009765_54960</name>
</gene>
<sequence length="204" mass="22177">MQLVATIIVPVGFDNGPRFGPDGGTEPHYYEVTVGSQSAGLPRDAYQVWSTAHVDVQAHARLQFTRRRLIELCEALVGPAAGTVVERMLADGLLAEFEPGSRTALELLRNYNLHPSAQGMGNSAERPEVFRIGRDGNVLLEVVPDVYSFWCGAFTGSSLWEEVLRYEKELPPDAPLNAEELGHVLSAAVPMIVSSRCGFLEPAG</sequence>
<reference evidence="2" key="1">
    <citation type="journal article" date="2019" name="Int. J. Syst. Evol. Microbiol.">
        <title>The Global Catalogue of Microorganisms (GCM) 10K type strain sequencing project: providing services to taxonomists for standard genome sequencing and annotation.</title>
        <authorList>
            <consortium name="The Broad Institute Genomics Platform"/>
            <consortium name="The Broad Institute Genome Sequencing Center for Infectious Disease"/>
            <person name="Wu L."/>
            <person name="Ma J."/>
        </authorList>
    </citation>
    <scope>NUCLEOTIDE SEQUENCE [LARGE SCALE GENOMIC DNA]</scope>
    <source>
        <strain evidence="2">JCM 14718</strain>
    </source>
</reference>